<name>A0A9E2S9P5_9BACT</name>
<dbReference type="Proteomes" id="UP000812270">
    <property type="component" value="Unassembled WGS sequence"/>
</dbReference>
<dbReference type="RefSeq" id="WP_217790980.1">
    <property type="nucleotide sequence ID" value="NZ_JAHSPG010000004.1"/>
</dbReference>
<dbReference type="EMBL" id="JAHSPG010000004">
    <property type="protein sequence ID" value="MBV4357337.1"/>
    <property type="molecule type" value="Genomic_DNA"/>
</dbReference>
<proteinExistence type="predicted"/>
<feature type="domain" description="Helix-turn-helix type 11" evidence="1">
    <location>
        <begin position="15"/>
        <end position="52"/>
    </location>
</feature>
<accession>A0A9E2S9P5</accession>
<sequence length="80" mass="9419">MNNDFINRLERLGSLIHRRSTGSPKDLAKKLELSERSLYNYINLIRDIGATVKFCQSSNSYYYEEHGRLVMKFIINDYPT</sequence>
<evidence type="ECO:0000259" key="1">
    <source>
        <dbReference type="Pfam" id="PF08279"/>
    </source>
</evidence>
<reference evidence="2" key="1">
    <citation type="submission" date="2021-06" db="EMBL/GenBank/DDBJ databases">
        <authorList>
            <person name="Huq M.A."/>
        </authorList>
    </citation>
    <scope>NUCLEOTIDE SEQUENCE</scope>
    <source>
        <strain evidence="2">MAH-26</strain>
    </source>
</reference>
<dbReference type="Pfam" id="PF08279">
    <property type="entry name" value="HTH_11"/>
    <property type="match status" value="1"/>
</dbReference>
<evidence type="ECO:0000313" key="3">
    <source>
        <dbReference type="Proteomes" id="UP000812270"/>
    </source>
</evidence>
<dbReference type="AlphaFoldDB" id="A0A9E2S9P5"/>
<keyword evidence="3" id="KW-1185">Reference proteome</keyword>
<comment type="caution">
    <text evidence="2">The sequence shown here is derived from an EMBL/GenBank/DDBJ whole genome shotgun (WGS) entry which is preliminary data.</text>
</comment>
<evidence type="ECO:0000313" key="2">
    <source>
        <dbReference type="EMBL" id="MBV4357337.1"/>
    </source>
</evidence>
<organism evidence="2 3">
    <name type="scientific">Pinibacter aurantiacus</name>
    <dbReference type="NCBI Taxonomy" id="2851599"/>
    <lineage>
        <taxon>Bacteria</taxon>
        <taxon>Pseudomonadati</taxon>
        <taxon>Bacteroidota</taxon>
        <taxon>Chitinophagia</taxon>
        <taxon>Chitinophagales</taxon>
        <taxon>Chitinophagaceae</taxon>
        <taxon>Pinibacter</taxon>
    </lineage>
</organism>
<protein>
    <submittedName>
        <fullName evidence="2">HTH domain-containing protein</fullName>
    </submittedName>
</protein>
<gene>
    <name evidence="2" type="ORF">KTO63_09280</name>
</gene>
<dbReference type="InterPro" id="IPR013196">
    <property type="entry name" value="HTH_11"/>
</dbReference>